<dbReference type="InterPro" id="IPR056693">
    <property type="entry name" value="DUF7791"/>
</dbReference>
<evidence type="ECO:0000313" key="3">
    <source>
        <dbReference type="Proteomes" id="UP001201980"/>
    </source>
</evidence>
<dbReference type="Pfam" id="PF25053">
    <property type="entry name" value="DUF7791"/>
    <property type="match status" value="1"/>
</dbReference>
<keyword evidence="3" id="KW-1185">Reference proteome</keyword>
<comment type="caution">
    <text evidence="2">The sequence shown here is derived from an EMBL/GenBank/DDBJ whole genome shotgun (WGS) entry which is preliminary data.</text>
</comment>
<evidence type="ECO:0000259" key="1">
    <source>
        <dbReference type="Pfam" id="PF25053"/>
    </source>
</evidence>
<protein>
    <submittedName>
        <fullName evidence="2">Vegetative incompatibility protein HET-E-1</fullName>
    </submittedName>
</protein>
<reference evidence="2" key="1">
    <citation type="submission" date="2022-07" db="EMBL/GenBank/DDBJ databases">
        <title>Draft genome sequence of Zalerion maritima ATCC 34329, a (micro)plastics degrading marine fungus.</title>
        <authorList>
            <person name="Paco A."/>
            <person name="Goncalves M.F.M."/>
            <person name="Rocha-Santos T.A.P."/>
            <person name="Alves A."/>
        </authorList>
    </citation>
    <scope>NUCLEOTIDE SEQUENCE</scope>
    <source>
        <strain evidence="2">ATCC 34329</strain>
    </source>
</reference>
<dbReference type="EMBL" id="JAKWBI020000056">
    <property type="protein sequence ID" value="KAJ2904334.1"/>
    <property type="molecule type" value="Genomic_DNA"/>
</dbReference>
<evidence type="ECO:0000313" key="2">
    <source>
        <dbReference type="EMBL" id="KAJ2904334.1"/>
    </source>
</evidence>
<organism evidence="2 3">
    <name type="scientific">Zalerion maritima</name>
    <dbReference type="NCBI Taxonomy" id="339359"/>
    <lineage>
        <taxon>Eukaryota</taxon>
        <taxon>Fungi</taxon>
        <taxon>Dikarya</taxon>
        <taxon>Ascomycota</taxon>
        <taxon>Pezizomycotina</taxon>
        <taxon>Sordariomycetes</taxon>
        <taxon>Lulworthiomycetidae</taxon>
        <taxon>Lulworthiales</taxon>
        <taxon>Lulworthiaceae</taxon>
        <taxon>Zalerion</taxon>
    </lineage>
</organism>
<gene>
    <name evidence="2" type="ORF">MKZ38_008250</name>
</gene>
<name>A0AAD5S2I4_9PEZI</name>
<proteinExistence type="predicted"/>
<dbReference type="Proteomes" id="UP001201980">
    <property type="component" value="Unassembled WGS sequence"/>
</dbReference>
<dbReference type="AlphaFoldDB" id="A0AAD5S2I4"/>
<feature type="domain" description="DUF7791" evidence="1">
    <location>
        <begin position="125"/>
        <end position="180"/>
    </location>
</feature>
<accession>A0AAD5S2I4</accession>
<sequence length="423" mass="47489">MLDKQPHVLGLLLNSKPDLVRRQHSLDSLRLKSVKICASSRLETALLRYFDRVPSLRLKDLTLKDVVYYATQSLQNHADARETLWVYLAIASLKRGVANGDDPEFIEARLNAMCRSLDGDAVASAQKVENMAKTRCAGLLEVVGVWSTRLLGSSTKLERLFGNQLAFIHRTAYDFLVDTNEGARMLRLMAATLVPGSLRGDGYTIPYKFLTYVKYQEKSRRLSDSQVERFLEYPERVFHSATYKDRMTPDFLEAACEAGFYGFVDRRLHQLHQQGPSHTGFELALNTISGLLDQGPDPEDRVHLFGIPEKRNHLTSDRDHDHKFSMGVCPESFPAPTGGSLVLLLNILTAIAMILTGHYGQSGLELAEPILRGRSPRVEEVWHVLEGCLTTGDLTPCATKIYEPDEKKARDVLLMERGVLVYG</sequence>